<evidence type="ECO:0000313" key="3">
    <source>
        <dbReference type="Proteomes" id="UP000533598"/>
    </source>
</evidence>
<feature type="compositionally biased region" description="Polar residues" evidence="1">
    <location>
        <begin position="211"/>
        <end position="223"/>
    </location>
</feature>
<feature type="region of interest" description="Disordered" evidence="1">
    <location>
        <begin position="95"/>
        <end position="129"/>
    </location>
</feature>
<dbReference type="Proteomes" id="UP000533598">
    <property type="component" value="Unassembled WGS sequence"/>
</dbReference>
<sequence length="273" mass="28780">MAFQHSPSGSPIPVSLERTHHIPGAQTATCRRPSLSTATVCVPGMWFGIGGLTGMGEPHEHCSSSLLLFLDFPPHPLIPARPARTILIVARVPQHQRPTAQRSRAEKMASPAGQTTGGGRADQEPGKQVAGRGLCCRGRFQRGSEGSCVLRTAFRKPTTPRGAAPVAFGRLGRRQVAGAAPRGAVSKLQAVRRTHDNPRRGGLPPTPNPAPSHNSQRPVQQRPTLRTTTANTAYKNGQHGGWGGGGYRVVGPPGLVVRVLTTVWPTVAASSSG</sequence>
<reference evidence="2 3" key="1">
    <citation type="submission" date="2020-08" db="EMBL/GenBank/DDBJ databases">
        <title>Sequencing the genomes of 1000 actinobacteria strains.</title>
        <authorList>
            <person name="Klenk H.-P."/>
        </authorList>
    </citation>
    <scope>NUCLEOTIDE SEQUENCE [LARGE SCALE GENOMIC DNA]</scope>
    <source>
        <strain evidence="2 3">DSM 44230</strain>
    </source>
</reference>
<protein>
    <submittedName>
        <fullName evidence="2">Uncharacterized protein</fullName>
    </submittedName>
</protein>
<dbReference type="AlphaFoldDB" id="A0A7W7FTD1"/>
<gene>
    <name evidence="2" type="ORF">HNR67_003210</name>
</gene>
<name>A0A7W7FTD1_9PSEU</name>
<evidence type="ECO:0000256" key="1">
    <source>
        <dbReference type="SAM" id="MobiDB-lite"/>
    </source>
</evidence>
<feature type="region of interest" description="Disordered" evidence="1">
    <location>
        <begin position="192"/>
        <end position="223"/>
    </location>
</feature>
<proteinExistence type="predicted"/>
<evidence type="ECO:0000313" key="2">
    <source>
        <dbReference type="EMBL" id="MBB4677092.1"/>
    </source>
</evidence>
<keyword evidence="3" id="KW-1185">Reference proteome</keyword>
<dbReference type="EMBL" id="JACHMH010000001">
    <property type="protein sequence ID" value="MBB4677092.1"/>
    <property type="molecule type" value="Genomic_DNA"/>
</dbReference>
<comment type="caution">
    <text evidence="2">The sequence shown here is derived from an EMBL/GenBank/DDBJ whole genome shotgun (WGS) entry which is preliminary data.</text>
</comment>
<accession>A0A7W7FTD1</accession>
<organism evidence="2 3">
    <name type="scientific">Crossiella cryophila</name>
    <dbReference type="NCBI Taxonomy" id="43355"/>
    <lineage>
        <taxon>Bacteria</taxon>
        <taxon>Bacillati</taxon>
        <taxon>Actinomycetota</taxon>
        <taxon>Actinomycetes</taxon>
        <taxon>Pseudonocardiales</taxon>
        <taxon>Pseudonocardiaceae</taxon>
        <taxon>Crossiella</taxon>
    </lineage>
</organism>